<evidence type="ECO:0000313" key="1">
    <source>
        <dbReference type="EMBL" id="JAT43741.1"/>
    </source>
</evidence>
<accession>A0A1D1XMZ8</accession>
<dbReference type="EMBL" id="GDJX01024195">
    <property type="protein sequence ID" value="JAT43741.1"/>
    <property type="molecule type" value="Transcribed_RNA"/>
</dbReference>
<proteinExistence type="predicted"/>
<organism evidence="1">
    <name type="scientific">Anthurium amnicola</name>
    <dbReference type="NCBI Taxonomy" id="1678845"/>
    <lineage>
        <taxon>Eukaryota</taxon>
        <taxon>Viridiplantae</taxon>
        <taxon>Streptophyta</taxon>
        <taxon>Embryophyta</taxon>
        <taxon>Tracheophyta</taxon>
        <taxon>Spermatophyta</taxon>
        <taxon>Magnoliopsida</taxon>
        <taxon>Liliopsida</taxon>
        <taxon>Araceae</taxon>
        <taxon>Pothoideae</taxon>
        <taxon>Potheae</taxon>
        <taxon>Anthurium</taxon>
    </lineage>
</organism>
<reference evidence="1" key="1">
    <citation type="submission" date="2015-07" db="EMBL/GenBank/DDBJ databases">
        <title>Transcriptome Assembly of Anthurium amnicola.</title>
        <authorList>
            <person name="Suzuki J."/>
        </authorList>
    </citation>
    <scope>NUCLEOTIDE SEQUENCE</scope>
</reference>
<name>A0A1D1XMZ8_9ARAE</name>
<protein>
    <submittedName>
        <fullName evidence="1">tRNA uridine 5-carboxymethylaminomethyl modification enzyme MnmG</fullName>
    </submittedName>
</protein>
<gene>
    <name evidence="1" type="primary">mnmG_34</name>
    <name evidence="1" type="ORF">g.166012</name>
</gene>
<dbReference type="AlphaFoldDB" id="A0A1D1XMZ8"/>
<sequence length="107" mass="12259">MAEIMGHFRNVEQKRRDSYRTDIKKYVPINIPALDDNPPMCDISTANIKEDKLPSFTPEDIHSFLNFIEEIRPAVMSQASFHRSPTFTASLSKIRIQSPQNDPLANL</sequence>